<name>A0A1E4SQF9_9ASCO</name>
<dbReference type="STRING" id="984487.A0A1E4SQF9"/>
<proteinExistence type="predicted"/>
<dbReference type="PROSITE" id="PS00636">
    <property type="entry name" value="DNAJ_1"/>
    <property type="match status" value="1"/>
</dbReference>
<dbReference type="GO" id="GO:0005739">
    <property type="term" value="C:mitochondrion"/>
    <property type="evidence" value="ECO:0007669"/>
    <property type="project" value="GOC"/>
</dbReference>
<evidence type="ECO:0000313" key="4">
    <source>
        <dbReference type="EMBL" id="ODV81750.1"/>
    </source>
</evidence>
<dbReference type="GO" id="GO:0045040">
    <property type="term" value="P:protein insertion into mitochondrial outer membrane"/>
    <property type="evidence" value="ECO:0007669"/>
    <property type="project" value="EnsemblFungi"/>
</dbReference>
<dbReference type="InterPro" id="IPR026894">
    <property type="entry name" value="DnaJ_X"/>
</dbReference>
<dbReference type="GO" id="GO:0005829">
    <property type="term" value="C:cytosol"/>
    <property type="evidence" value="ECO:0007669"/>
    <property type="project" value="EnsemblFungi"/>
</dbReference>
<dbReference type="CDD" id="cd06257">
    <property type="entry name" value="DnaJ"/>
    <property type="match status" value="1"/>
</dbReference>
<feature type="non-terminal residue" evidence="4">
    <location>
        <position position="469"/>
    </location>
</feature>
<dbReference type="RefSeq" id="XP_020066872.1">
    <property type="nucleotide sequence ID" value="XM_020208851.1"/>
</dbReference>
<dbReference type="Gene3D" id="1.10.287.110">
    <property type="entry name" value="DnaJ domain"/>
    <property type="match status" value="1"/>
</dbReference>
<organism evidence="4 5">
    <name type="scientific">Suhomyces tanzawaensis NRRL Y-17324</name>
    <dbReference type="NCBI Taxonomy" id="984487"/>
    <lineage>
        <taxon>Eukaryota</taxon>
        <taxon>Fungi</taxon>
        <taxon>Dikarya</taxon>
        <taxon>Ascomycota</taxon>
        <taxon>Saccharomycotina</taxon>
        <taxon>Pichiomycetes</taxon>
        <taxon>Debaryomycetaceae</taxon>
        <taxon>Suhomyces</taxon>
    </lineage>
</organism>
<feature type="compositionally biased region" description="Polar residues" evidence="2">
    <location>
        <begin position="159"/>
        <end position="168"/>
    </location>
</feature>
<evidence type="ECO:0000313" key="5">
    <source>
        <dbReference type="Proteomes" id="UP000094285"/>
    </source>
</evidence>
<dbReference type="GO" id="GO:0016558">
    <property type="term" value="P:protein import into peroxisome matrix"/>
    <property type="evidence" value="ECO:0007669"/>
    <property type="project" value="EnsemblFungi"/>
</dbReference>
<dbReference type="Pfam" id="PF00226">
    <property type="entry name" value="DnaJ"/>
    <property type="match status" value="1"/>
</dbReference>
<dbReference type="GeneID" id="30982987"/>
<dbReference type="EMBL" id="KV453909">
    <property type="protein sequence ID" value="ODV81750.1"/>
    <property type="molecule type" value="Genomic_DNA"/>
</dbReference>
<dbReference type="InterPro" id="IPR036869">
    <property type="entry name" value="J_dom_sf"/>
</dbReference>
<dbReference type="Pfam" id="PF14308">
    <property type="entry name" value="DnaJ-X"/>
    <property type="match status" value="1"/>
</dbReference>
<dbReference type="PANTHER" id="PTHR45006:SF1">
    <property type="entry name" value="DNAJ-LIKE PROTEIN 1"/>
    <property type="match status" value="1"/>
</dbReference>
<dbReference type="InterPro" id="IPR001623">
    <property type="entry name" value="DnaJ_domain"/>
</dbReference>
<dbReference type="PROSITE" id="PS50076">
    <property type="entry name" value="DNAJ_2"/>
    <property type="match status" value="1"/>
</dbReference>
<dbReference type="OrthoDB" id="552049at2759"/>
<feature type="compositionally biased region" description="Polar residues" evidence="2">
    <location>
        <begin position="131"/>
        <end position="151"/>
    </location>
</feature>
<reference evidence="5" key="1">
    <citation type="submission" date="2016-05" db="EMBL/GenBank/DDBJ databases">
        <title>Comparative genomics of biotechnologically important yeasts.</title>
        <authorList>
            <consortium name="DOE Joint Genome Institute"/>
            <person name="Riley R."/>
            <person name="Haridas S."/>
            <person name="Wolfe K.H."/>
            <person name="Lopes M.R."/>
            <person name="Hittinger C.T."/>
            <person name="Goker M."/>
            <person name="Salamov A."/>
            <person name="Wisecaver J."/>
            <person name="Long T.M."/>
            <person name="Aerts A.L."/>
            <person name="Barry K."/>
            <person name="Choi C."/>
            <person name="Clum A."/>
            <person name="Coughlan A.Y."/>
            <person name="Deshpande S."/>
            <person name="Douglass A.P."/>
            <person name="Hanson S.J."/>
            <person name="Klenk H.-P."/>
            <person name="Labutti K."/>
            <person name="Lapidus A."/>
            <person name="Lindquist E."/>
            <person name="Lipzen A."/>
            <person name="Meier-Kolthoff J.P."/>
            <person name="Ohm R.A."/>
            <person name="Otillar R.P."/>
            <person name="Pangilinan J."/>
            <person name="Peng Y."/>
            <person name="Rokas A."/>
            <person name="Rosa C.A."/>
            <person name="Scheuner C."/>
            <person name="Sibirny A.A."/>
            <person name="Slot J.C."/>
            <person name="Stielow J.B."/>
            <person name="Sun H."/>
            <person name="Kurtzman C.P."/>
            <person name="Blackwell M."/>
            <person name="Grigoriev I.V."/>
            <person name="Jeffries T.W."/>
        </authorList>
    </citation>
    <scope>NUCLEOTIDE SEQUENCE [LARGE SCALE GENOMIC DNA]</scope>
    <source>
        <strain evidence="5">NRRL Y-17324</strain>
    </source>
</reference>
<dbReference type="InterPro" id="IPR018253">
    <property type="entry name" value="DnaJ_domain_CS"/>
</dbReference>
<evidence type="ECO:0000256" key="2">
    <source>
        <dbReference type="SAM" id="MobiDB-lite"/>
    </source>
</evidence>
<evidence type="ECO:0000259" key="3">
    <source>
        <dbReference type="PROSITE" id="PS50076"/>
    </source>
</evidence>
<sequence>MVVDTTYYDLLSLQPTATSLEIKKAYRKAAIKLHPDKNPDDPQAAARFQEVGEAYQVLSDETLRAKYDKFGKQESIPQAGFEDPSEFFSMIFGGEAFKDWIGELSLLQELSKSAELSGYNDEDEGKKGDSEATSQGTGTSAPQEPGSNDKSTLYLEGAQDTNNTTSTAVEKRKLTKEEELELKRKEELEKFEEECRLKKIETRKELAKKLVDKLSLYTETDMKDDVARSFKEKIQYEAESLKMESFGLEILHTIGSIYKNKSRIFLKNQTFFGWGGFWYSVKEKGGVVKDTFNTVSSALDAQKTMQEYTKMQEDNEYHAKQEAEADKEDDPEAKQRAAEEAKEERIEEAAKEGAEAEATKAEKKVEEMKKVPEKHTPEEIAEMEKYLMGKVLAAAWSGSKFEIQGTVRAVCDNILDDKEVPLETRVSRAKALRLIGDVFIGVTRTEAEDEEARIFEELVAEASKKREKK</sequence>
<dbReference type="AlphaFoldDB" id="A0A1E4SQF9"/>
<dbReference type="SMART" id="SM00271">
    <property type="entry name" value="DnaJ"/>
    <property type="match status" value="1"/>
</dbReference>
<evidence type="ECO:0000256" key="1">
    <source>
        <dbReference type="ARBA" id="ARBA00023186"/>
    </source>
</evidence>
<dbReference type="InterPro" id="IPR052814">
    <property type="entry name" value="Peroxisomal_DnaJ"/>
</dbReference>
<feature type="region of interest" description="Disordered" evidence="2">
    <location>
        <begin position="117"/>
        <end position="172"/>
    </location>
</feature>
<keyword evidence="1" id="KW-0143">Chaperone</keyword>
<gene>
    <name evidence="4" type="ORF">CANTADRAFT_40988</name>
</gene>
<protein>
    <submittedName>
        <fullName evidence="4">DnaJ-domain-containing protein</fullName>
    </submittedName>
</protein>
<feature type="domain" description="J" evidence="3">
    <location>
        <begin position="6"/>
        <end position="71"/>
    </location>
</feature>
<feature type="compositionally biased region" description="Basic and acidic residues" evidence="2">
    <location>
        <begin position="332"/>
        <end position="373"/>
    </location>
</feature>
<dbReference type="FunFam" id="1.10.287.110:FF:000028">
    <property type="entry name" value="DnaJ domain protein"/>
    <property type="match status" value="1"/>
</dbReference>
<dbReference type="PRINTS" id="PR00625">
    <property type="entry name" value="JDOMAIN"/>
</dbReference>
<dbReference type="Proteomes" id="UP000094285">
    <property type="component" value="Unassembled WGS sequence"/>
</dbReference>
<keyword evidence="5" id="KW-1185">Reference proteome</keyword>
<dbReference type="SUPFAM" id="SSF46565">
    <property type="entry name" value="Chaperone J-domain"/>
    <property type="match status" value="1"/>
</dbReference>
<dbReference type="GO" id="GO:0006626">
    <property type="term" value="P:protein targeting to mitochondrion"/>
    <property type="evidence" value="ECO:0007669"/>
    <property type="project" value="EnsemblFungi"/>
</dbReference>
<accession>A0A1E4SQF9</accession>
<dbReference type="PANTHER" id="PTHR45006">
    <property type="entry name" value="DNAJ-LIKE PROTEIN 1"/>
    <property type="match status" value="1"/>
</dbReference>
<feature type="region of interest" description="Disordered" evidence="2">
    <location>
        <begin position="319"/>
        <end position="373"/>
    </location>
</feature>